<feature type="region of interest" description="Disordered" evidence="1">
    <location>
        <begin position="199"/>
        <end position="222"/>
    </location>
</feature>
<reference evidence="2 3" key="1">
    <citation type="submission" date="2019-07" db="EMBL/GenBank/DDBJ databases">
        <title>Finished genome of Venturia effusa.</title>
        <authorList>
            <person name="Young C.A."/>
            <person name="Cox M.P."/>
            <person name="Ganley A.R.D."/>
            <person name="David W.J."/>
        </authorList>
    </citation>
    <scope>NUCLEOTIDE SEQUENCE [LARGE SCALE GENOMIC DNA]</scope>
    <source>
        <strain evidence="3">albino</strain>
    </source>
</reference>
<evidence type="ECO:0000256" key="1">
    <source>
        <dbReference type="SAM" id="MobiDB-lite"/>
    </source>
</evidence>
<dbReference type="OrthoDB" id="62952at2759"/>
<evidence type="ECO:0000313" key="3">
    <source>
        <dbReference type="Proteomes" id="UP000316270"/>
    </source>
</evidence>
<proteinExistence type="predicted"/>
<accession>A0A517KW02</accession>
<sequence length="222" mass="25747">MAHPSLLGLPRELRDKIYRFLLASEHALRPGRYAAPRSAEKNLPTELIRVNKQLQAEASQAIVESHNILLGWHQLTSFSQEVKSHRPLLLIAPRLDIRIFSMAELASFIVFVFEHHCLKDLRVNFTYTVGVGKDYLKECHEPYEFVPLGRFRLPGEVHFTGCIYRNRCRYNKSMPESDLRDEQARDAFREFLKVLERRVKGNTPPDDPTPLFEGQDMSRLMG</sequence>
<organism evidence="2 3">
    <name type="scientific">Venturia effusa</name>
    <dbReference type="NCBI Taxonomy" id="50376"/>
    <lineage>
        <taxon>Eukaryota</taxon>
        <taxon>Fungi</taxon>
        <taxon>Dikarya</taxon>
        <taxon>Ascomycota</taxon>
        <taxon>Pezizomycotina</taxon>
        <taxon>Dothideomycetes</taxon>
        <taxon>Pleosporomycetidae</taxon>
        <taxon>Venturiales</taxon>
        <taxon>Venturiaceae</taxon>
        <taxon>Venturia</taxon>
    </lineage>
</organism>
<gene>
    <name evidence="2" type="ORF">FKW77_003435</name>
</gene>
<protein>
    <recommendedName>
        <fullName evidence="4">F-box domain-containing protein</fullName>
    </recommendedName>
</protein>
<dbReference type="Proteomes" id="UP000316270">
    <property type="component" value="Chromosome 1"/>
</dbReference>
<name>A0A517KW02_9PEZI</name>
<evidence type="ECO:0008006" key="4">
    <source>
        <dbReference type="Google" id="ProtNLM"/>
    </source>
</evidence>
<dbReference type="AlphaFoldDB" id="A0A517KW02"/>
<keyword evidence="3" id="KW-1185">Reference proteome</keyword>
<evidence type="ECO:0000313" key="2">
    <source>
        <dbReference type="EMBL" id="QDS67570.1"/>
    </source>
</evidence>
<dbReference type="EMBL" id="CP042185">
    <property type="protein sequence ID" value="QDS67570.1"/>
    <property type="molecule type" value="Genomic_DNA"/>
</dbReference>